<evidence type="ECO:0000313" key="1">
    <source>
        <dbReference type="EMBL" id="CAA9315111.1"/>
    </source>
</evidence>
<reference evidence="1" key="1">
    <citation type="submission" date="2020-02" db="EMBL/GenBank/DDBJ databases">
        <authorList>
            <person name="Meier V. D."/>
        </authorList>
    </citation>
    <scope>NUCLEOTIDE SEQUENCE</scope>
    <source>
        <strain evidence="1">AVDCRST_MAG84</strain>
    </source>
</reference>
<gene>
    <name evidence="1" type="ORF">AVDCRST_MAG84-1024</name>
</gene>
<accession>A0A6J4KTY3</accession>
<name>A0A6J4KTY3_9CYAN</name>
<protein>
    <submittedName>
        <fullName evidence="1">Uncharacterized protein</fullName>
    </submittedName>
</protein>
<proteinExistence type="predicted"/>
<organism evidence="1">
    <name type="scientific">uncultured Microcoleus sp</name>
    <dbReference type="NCBI Taxonomy" id="259945"/>
    <lineage>
        <taxon>Bacteria</taxon>
        <taxon>Bacillati</taxon>
        <taxon>Cyanobacteriota</taxon>
        <taxon>Cyanophyceae</taxon>
        <taxon>Oscillatoriophycideae</taxon>
        <taxon>Oscillatoriales</taxon>
        <taxon>Microcoleaceae</taxon>
        <taxon>Microcoleus</taxon>
        <taxon>environmental samples</taxon>
    </lineage>
</organism>
<sequence length="54" mass="6238">MAREPPILQDWRFFEVKLSTPTISCHCDCQTQQTMTDESIAPNIIFLRSKKAPN</sequence>
<dbReference type="AlphaFoldDB" id="A0A6J4KTY3"/>
<dbReference type="EMBL" id="CADCTZ010000153">
    <property type="protein sequence ID" value="CAA9315111.1"/>
    <property type="molecule type" value="Genomic_DNA"/>
</dbReference>